<organism evidence="3 4">
    <name type="scientific">Paenibacillus aurantiacus</name>
    <dbReference type="NCBI Taxonomy" id="1936118"/>
    <lineage>
        <taxon>Bacteria</taxon>
        <taxon>Bacillati</taxon>
        <taxon>Bacillota</taxon>
        <taxon>Bacilli</taxon>
        <taxon>Bacillales</taxon>
        <taxon>Paenibacillaceae</taxon>
        <taxon>Paenibacillus</taxon>
    </lineage>
</organism>
<dbReference type="Proteomes" id="UP001589747">
    <property type="component" value="Unassembled WGS sequence"/>
</dbReference>
<keyword evidence="4" id="KW-1185">Reference proteome</keyword>
<feature type="domain" description="Glycosyltransferase subfamily 4-like N-terminal" evidence="2">
    <location>
        <begin position="49"/>
        <end position="187"/>
    </location>
</feature>
<gene>
    <name evidence="3" type="ORF">ACFFSY_14510</name>
</gene>
<keyword evidence="3" id="KW-0808">Transferase</keyword>
<dbReference type="Gene3D" id="3.40.50.2000">
    <property type="entry name" value="Glycogen Phosphorylase B"/>
    <property type="match status" value="2"/>
</dbReference>
<evidence type="ECO:0000313" key="4">
    <source>
        <dbReference type="Proteomes" id="UP001589747"/>
    </source>
</evidence>
<dbReference type="CDD" id="cd03801">
    <property type="entry name" value="GT4_PimA-like"/>
    <property type="match status" value="1"/>
</dbReference>
<dbReference type="Pfam" id="PF13439">
    <property type="entry name" value="Glyco_transf_4"/>
    <property type="match status" value="1"/>
</dbReference>
<dbReference type="GO" id="GO:0016757">
    <property type="term" value="F:glycosyltransferase activity"/>
    <property type="evidence" value="ECO:0007669"/>
    <property type="project" value="UniProtKB-KW"/>
</dbReference>
<dbReference type="InterPro" id="IPR050194">
    <property type="entry name" value="Glycosyltransferase_grp1"/>
</dbReference>
<dbReference type="InterPro" id="IPR001296">
    <property type="entry name" value="Glyco_trans_1"/>
</dbReference>
<dbReference type="EMBL" id="JBHMDO010000024">
    <property type="protein sequence ID" value="MFB9327136.1"/>
    <property type="molecule type" value="Genomic_DNA"/>
</dbReference>
<accession>A0ABV5KPJ3</accession>
<proteinExistence type="predicted"/>
<dbReference type="Pfam" id="PF00534">
    <property type="entry name" value="Glycos_transf_1"/>
    <property type="match status" value="1"/>
</dbReference>
<evidence type="ECO:0000259" key="1">
    <source>
        <dbReference type="Pfam" id="PF00534"/>
    </source>
</evidence>
<dbReference type="InterPro" id="IPR028098">
    <property type="entry name" value="Glyco_trans_4-like_N"/>
</dbReference>
<dbReference type="RefSeq" id="WP_377495135.1">
    <property type="nucleotide sequence ID" value="NZ_JBHMDO010000024.1"/>
</dbReference>
<comment type="caution">
    <text evidence="3">The sequence shown here is derived from an EMBL/GenBank/DDBJ whole genome shotgun (WGS) entry which is preliminary data.</text>
</comment>
<sequence>MKILQALFFPPEQPGGVSSMIPYIQDRFNKIGWPMELFSLPKRVRGKGQEEVVFETFDPKPFEGHPIVDKYLQTYRDYVWWTKLRMTKRFDLVHAHHPIAALVMKQLYPETPLAMTVHSSYERELTLNGKITEGGPEHTFLTSIYRELEHKADRILTVSESFRQYLTPYVERPQDIGVIPNGFDEKRFKPISHENEVVQLITVCRLVPAKGLDILLHACAELKRRGHPFVLHIIGDGPIRPELEQLALQLDLYDDIIFYGYMLHPEEFMPFFDVFVLPSRAEAFGSVFAEAALCWLALVGTNVGGIAEQIENGVNGLLVPPEDPVALGDALEKVITDPVFRYNMARHAWNRAKRDYSLHRVISQLKQVYIDLKPES</sequence>
<keyword evidence="3" id="KW-0328">Glycosyltransferase</keyword>
<protein>
    <submittedName>
        <fullName evidence="3">Glycosyltransferase family 4 protein</fullName>
        <ecNumber evidence="3">2.4.-.-</ecNumber>
    </submittedName>
</protein>
<dbReference type="PANTHER" id="PTHR45947">
    <property type="entry name" value="SULFOQUINOVOSYL TRANSFERASE SQD2"/>
    <property type="match status" value="1"/>
</dbReference>
<evidence type="ECO:0000313" key="3">
    <source>
        <dbReference type="EMBL" id="MFB9327136.1"/>
    </source>
</evidence>
<name>A0ABV5KPJ3_9BACL</name>
<dbReference type="PANTHER" id="PTHR45947:SF3">
    <property type="entry name" value="SULFOQUINOVOSYL TRANSFERASE SQD2"/>
    <property type="match status" value="1"/>
</dbReference>
<feature type="domain" description="Glycosyl transferase family 1" evidence="1">
    <location>
        <begin position="188"/>
        <end position="348"/>
    </location>
</feature>
<reference evidence="3 4" key="1">
    <citation type="submission" date="2024-09" db="EMBL/GenBank/DDBJ databases">
        <authorList>
            <person name="Sun Q."/>
            <person name="Mori K."/>
        </authorList>
    </citation>
    <scope>NUCLEOTIDE SEQUENCE [LARGE SCALE GENOMIC DNA]</scope>
    <source>
        <strain evidence="3 4">TISTR 2452</strain>
    </source>
</reference>
<dbReference type="SUPFAM" id="SSF53756">
    <property type="entry name" value="UDP-Glycosyltransferase/glycogen phosphorylase"/>
    <property type="match status" value="1"/>
</dbReference>
<dbReference type="EC" id="2.4.-.-" evidence="3"/>
<evidence type="ECO:0000259" key="2">
    <source>
        <dbReference type="Pfam" id="PF13439"/>
    </source>
</evidence>